<comment type="caution">
    <text evidence="4">The sequence shown here is derived from an EMBL/GenBank/DDBJ whole genome shotgun (WGS) entry which is preliminary data.</text>
</comment>
<dbReference type="RefSeq" id="WP_267151363.1">
    <property type="nucleotide sequence ID" value="NZ_JAPMLT010000003.1"/>
</dbReference>
<proteinExistence type="predicted"/>
<evidence type="ECO:0000256" key="2">
    <source>
        <dbReference type="ARBA" id="ARBA00022679"/>
    </source>
</evidence>
<dbReference type="PANTHER" id="PTHR12526">
    <property type="entry name" value="GLYCOSYLTRANSFERASE"/>
    <property type="match status" value="1"/>
</dbReference>
<evidence type="ECO:0000313" key="5">
    <source>
        <dbReference type="Proteomes" id="UP001208017"/>
    </source>
</evidence>
<dbReference type="InterPro" id="IPR028098">
    <property type="entry name" value="Glyco_trans_4-like_N"/>
</dbReference>
<feature type="domain" description="Glycosyltransferase subfamily 4-like N-terminal" evidence="3">
    <location>
        <begin position="18"/>
        <end position="224"/>
    </location>
</feature>
<organism evidence="4 5">
    <name type="scientific">Tumebacillus lacus</name>
    <dbReference type="NCBI Taxonomy" id="2995335"/>
    <lineage>
        <taxon>Bacteria</taxon>
        <taxon>Bacillati</taxon>
        <taxon>Bacillota</taxon>
        <taxon>Bacilli</taxon>
        <taxon>Bacillales</taxon>
        <taxon>Alicyclobacillaceae</taxon>
        <taxon>Tumebacillus</taxon>
    </lineage>
</organism>
<gene>
    <name evidence="4" type="ORF">OS242_09110</name>
</gene>
<evidence type="ECO:0000313" key="4">
    <source>
        <dbReference type="EMBL" id="MCX7570122.1"/>
    </source>
</evidence>
<dbReference type="PANTHER" id="PTHR12526:SF510">
    <property type="entry name" value="D-INOSITOL 3-PHOSPHATE GLYCOSYLTRANSFERASE"/>
    <property type="match status" value="1"/>
</dbReference>
<keyword evidence="2 4" id="KW-0808">Transferase</keyword>
<accession>A0ABT3WZN4</accession>
<evidence type="ECO:0000259" key="3">
    <source>
        <dbReference type="Pfam" id="PF13579"/>
    </source>
</evidence>
<name>A0ABT3WZN4_9BACL</name>
<dbReference type="Pfam" id="PF13579">
    <property type="entry name" value="Glyco_trans_4_4"/>
    <property type="match status" value="1"/>
</dbReference>
<reference evidence="4 5" key="1">
    <citation type="submission" date="2022-11" db="EMBL/GenBank/DDBJ databases">
        <title>Study of microbial diversity in lake waters.</title>
        <authorList>
            <person name="Zhang J."/>
        </authorList>
    </citation>
    <scope>NUCLEOTIDE SEQUENCE [LARGE SCALE GENOMIC DNA]</scope>
    <source>
        <strain evidence="4 5">DT12</strain>
    </source>
</reference>
<protein>
    <submittedName>
        <fullName evidence="4">Glycosyltransferase</fullName>
        <ecNumber evidence="4">2.4.-.-</ecNumber>
    </submittedName>
</protein>
<evidence type="ECO:0000256" key="1">
    <source>
        <dbReference type="ARBA" id="ARBA00022676"/>
    </source>
</evidence>
<dbReference type="SUPFAM" id="SSF53756">
    <property type="entry name" value="UDP-Glycosyltransferase/glycogen phosphorylase"/>
    <property type="match status" value="1"/>
</dbReference>
<dbReference type="EC" id="2.4.-.-" evidence="4"/>
<dbReference type="EMBL" id="JAPMLT010000003">
    <property type="protein sequence ID" value="MCX7570122.1"/>
    <property type="molecule type" value="Genomic_DNA"/>
</dbReference>
<sequence>MRIMLVSYLFPPYNTIGAVRVGKTAKYLRRLGHEVRVLTARDLPLQGNLRIEVPPTTIRATKWRNVNAPVEWAMGGRGQVAAKGYAVGGGSSWKSRLLRGLGRLYKTWLNVPDGQIGWYGQAVRAGSRWIKEWRPDVILASGAPFTSLLVARTLSKRHGVPFVAELRDLWTDNAQYGHPRWRRALESRLETWTLSQAAGLITVSEPLAQTLRAKYEKPVQVVLNGYDPEDLPSGARPPLREDGLDLIYTGMVYEGKQDPAPLFAALQAMGEEAKRVRVSFYGRYLESVREQARRYGVERQVEIEQQVSYEEALRLQARADLLLLLQWNDPEERGVYTGKLFEYIGAGRPILAVGYGDNVAGDLIRERGAGVVLDDPQEIASQLRRWLWVKARRGEIPAMREEAALGLTREAQARETAAFLQRVLGEEVTPHGGTAGSPERIG</sequence>
<keyword evidence="5" id="KW-1185">Reference proteome</keyword>
<dbReference type="Proteomes" id="UP001208017">
    <property type="component" value="Unassembled WGS sequence"/>
</dbReference>
<dbReference type="GO" id="GO:0016757">
    <property type="term" value="F:glycosyltransferase activity"/>
    <property type="evidence" value="ECO:0007669"/>
    <property type="project" value="UniProtKB-KW"/>
</dbReference>
<dbReference type="Gene3D" id="3.40.50.2000">
    <property type="entry name" value="Glycogen Phosphorylase B"/>
    <property type="match status" value="2"/>
</dbReference>
<keyword evidence="1 4" id="KW-0328">Glycosyltransferase</keyword>